<organism evidence="2 3">
    <name type="scientific">Quercus suber</name>
    <name type="common">Cork oak</name>
    <dbReference type="NCBI Taxonomy" id="58331"/>
    <lineage>
        <taxon>Eukaryota</taxon>
        <taxon>Viridiplantae</taxon>
        <taxon>Streptophyta</taxon>
        <taxon>Embryophyta</taxon>
        <taxon>Tracheophyta</taxon>
        <taxon>Spermatophyta</taxon>
        <taxon>Magnoliopsida</taxon>
        <taxon>eudicotyledons</taxon>
        <taxon>Gunneridae</taxon>
        <taxon>Pentapetalae</taxon>
        <taxon>rosids</taxon>
        <taxon>fabids</taxon>
        <taxon>Fagales</taxon>
        <taxon>Fagaceae</taxon>
        <taxon>Quercus</taxon>
    </lineage>
</organism>
<dbReference type="Proteomes" id="UP000237347">
    <property type="component" value="Unassembled WGS sequence"/>
</dbReference>
<feature type="compositionally biased region" description="Polar residues" evidence="1">
    <location>
        <begin position="36"/>
        <end position="48"/>
    </location>
</feature>
<proteinExistence type="predicted"/>
<dbReference type="EMBL" id="PKMF04000093">
    <property type="protein sequence ID" value="KAK7851000.1"/>
    <property type="molecule type" value="Genomic_DNA"/>
</dbReference>
<evidence type="ECO:0000256" key="1">
    <source>
        <dbReference type="SAM" id="MobiDB-lite"/>
    </source>
</evidence>
<keyword evidence="3" id="KW-1185">Reference proteome</keyword>
<reference evidence="2 3" key="1">
    <citation type="journal article" date="2018" name="Sci. Data">
        <title>The draft genome sequence of cork oak.</title>
        <authorList>
            <person name="Ramos A.M."/>
            <person name="Usie A."/>
            <person name="Barbosa P."/>
            <person name="Barros P.M."/>
            <person name="Capote T."/>
            <person name="Chaves I."/>
            <person name="Simoes F."/>
            <person name="Abreu I."/>
            <person name="Carrasquinho I."/>
            <person name="Faro C."/>
            <person name="Guimaraes J.B."/>
            <person name="Mendonca D."/>
            <person name="Nobrega F."/>
            <person name="Rodrigues L."/>
            <person name="Saibo N.J.M."/>
            <person name="Varela M.C."/>
            <person name="Egas C."/>
            <person name="Matos J."/>
            <person name="Miguel C.M."/>
            <person name="Oliveira M.M."/>
            <person name="Ricardo C.P."/>
            <person name="Goncalves S."/>
        </authorList>
    </citation>
    <scope>NUCLEOTIDE SEQUENCE [LARGE SCALE GENOMIC DNA]</scope>
    <source>
        <strain evidence="3">cv. HL8</strain>
    </source>
</reference>
<evidence type="ECO:0000313" key="3">
    <source>
        <dbReference type="Proteomes" id="UP000237347"/>
    </source>
</evidence>
<gene>
    <name evidence="2" type="ORF">CFP56_043356</name>
</gene>
<dbReference type="AlphaFoldDB" id="A0AAW0LHG6"/>
<accession>A0AAW0LHG6</accession>
<evidence type="ECO:0000313" key="2">
    <source>
        <dbReference type="EMBL" id="KAK7851000.1"/>
    </source>
</evidence>
<name>A0AAW0LHG6_QUESU</name>
<protein>
    <submittedName>
        <fullName evidence="2">Uncharacterized protein</fullName>
    </submittedName>
</protein>
<feature type="region of interest" description="Disordered" evidence="1">
    <location>
        <begin position="36"/>
        <end position="62"/>
    </location>
</feature>
<comment type="caution">
    <text evidence="2">The sequence shown here is derived from an EMBL/GenBank/DDBJ whole genome shotgun (WGS) entry which is preliminary data.</text>
</comment>
<sequence>MEQEVPMNGTKSSTVTSTPISANTSTAAFLDASSLLHNTPSMSNSTADTFPHSFPEEDSCIV</sequence>